<evidence type="ECO:0000313" key="3">
    <source>
        <dbReference type="Proteomes" id="UP000298663"/>
    </source>
</evidence>
<feature type="compositionally biased region" description="Low complexity" evidence="1">
    <location>
        <begin position="10"/>
        <end position="30"/>
    </location>
</feature>
<evidence type="ECO:0000313" key="2">
    <source>
        <dbReference type="EMBL" id="TMS38967.1"/>
    </source>
</evidence>
<protein>
    <submittedName>
        <fullName evidence="2">Uncharacterized protein</fullName>
    </submittedName>
</protein>
<dbReference type="EMBL" id="AZBU02000001">
    <property type="protein sequence ID" value="TMS38967.1"/>
    <property type="molecule type" value="Genomic_DNA"/>
</dbReference>
<accession>A0A4U8V3F9</accession>
<feature type="compositionally biased region" description="Low complexity" evidence="1">
    <location>
        <begin position="45"/>
        <end position="54"/>
    </location>
</feature>
<sequence length="138" mass="13985">MENTTKANEKNVAGAAKKAAAEAAGRIAAEAAEKNATEAAKKVAAEAAGRTAAEAAEKNATEAAKKVAAEAAGRTAALEQMRKSEEATEKFRPAPVLTPLTSMGAGSSCCDKASCKRSSEKCPSREDNGVSATSARGR</sequence>
<reference evidence="2 3" key="2">
    <citation type="journal article" date="2019" name="G3 (Bethesda)">
        <title>Hybrid Assembly of the Genome of the Entomopathogenic Nematode Steinernema carpocapsae Identifies the X-Chromosome.</title>
        <authorList>
            <person name="Serra L."/>
            <person name="Macchietto M."/>
            <person name="Macias-Munoz A."/>
            <person name="McGill C.J."/>
            <person name="Rodriguez I.M."/>
            <person name="Rodriguez B."/>
            <person name="Murad R."/>
            <person name="Mortazavi A."/>
        </authorList>
    </citation>
    <scope>NUCLEOTIDE SEQUENCE [LARGE SCALE GENOMIC DNA]</scope>
    <source>
        <strain evidence="2 3">ALL</strain>
    </source>
</reference>
<organism evidence="2 3">
    <name type="scientific">Steinernema carpocapsae</name>
    <name type="common">Entomopathogenic nematode</name>
    <dbReference type="NCBI Taxonomy" id="34508"/>
    <lineage>
        <taxon>Eukaryota</taxon>
        <taxon>Metazoa</taxon>
        <taxon>Ecdysozoa</taxon>
        <taxon>Nematoda</taxon>
        <taxon>Chromadorea</taxon>
        <taxon>Rhabditida</taxon>
        <taxon>Tylenchina</taxon>
        <taxon>Panagrolaimomorpha</taxon>
        <taxon>Strongyloidoidea</taxon>
        <taxon>Steinernematidae</taxon>
        <taxon>Steinernema</taxon>
    </lineage>
</organism>
<feature type="compositionally biased region" description="Basic and acidic residues" evidence="1">
    <location>
        <begin position="31"/>
        <end position="44"/>
    </location>
</feature>
<dbReference type="Proteomes" id="UP000298663">
    <property type="component" value="Chromosome X"/>
</dbReference>
<feature type="region of interest" description="Disordered" evidence="1">
    <location>
        <begin position="76"/>
        <end position="138"/>
    </location>
</feature>
<comment type="caution">
    <text evidence="2">The sequence shown here is derived from an EMBL/GenBank/DDBJ whole genome shotgun (WGS) entry which is preliminary data.</text>
</comment>
<evidence type="ECO:0000256" key="1">
    <source>
        <dbReference type="SAM" id="MobiDB-lite"/>
    </source>
</evidence>
<reference evidence="2 3" key="1">
    <citation type="journal article" date="2015" name="Genome Biol.">
        <title>Comparative genomics of Steinernema reveals deeply conserved gene regulatory networks.</title>
        <authorList>
            <person name="Dillman A.R."/>
            <person name="Macchietto M."/>
            <person name="Porter C.F."/>
            <person name="Rogers A."/>
            <person name="Williams B."/>
            <person name="Antoshechkin I."/>
            <person name="Lee M.M."/>
            <person name="Goodwin Z."/>
            <person name="Lu X."/>
            <person name="Lewis E.E."/>
            <person name="Goodrich-Blair H."/>
            <person name="Stock S.P."/>
            <person name="Adams B.J."/>
            <person name="Sternberg P.W."/>
            <person name="Mortazavi A."/>
        </authorList>
    </citation>
    <scope>NUCLEOTIDE SEQUENCE [LARGE SCALE GENOMIC DNA]</scope>
    <source>
        <strain evidence="2 3">ALL</strain>
    </source>
</reference>
<keyword evidence="3" id="KW-1185">Reference proteome</keyword>
<gene>
    <name evidence="2" type="ORF">L596_005579</name>
</gene>
<feature type="region of interest" description="Disordered" evidence="1">
    <location>
        <begin position="1"/>
        <end position="60"/>
    </location>
</feature>
<proteinExistence type="predicted"/>
<feature type="compositionally biased region" description="Basic and acidic residues" evidence="1">
    <location>
        <begin position="80"/>
        <end position="92"/>
    </location>
</feature>
<feature type="compositionally biased region" description="Basic and acidic residues" evidence="1">
    <location>
        <begin position="113"/>
        <end position="128"/>
    </location>
</feature>
<dbReference type="AlphaFoldDB" id="A0A4U8V3F9"/>
<name>A0A4U8V3F9_STECR</name>
<dbReference type="EMBL" id="CM016762">
    <property type="protein sequence ID" value="TMS38967.1"/>
    <property type="molecule type" value="Genomic_DNA"/>
</dbReference>